<dbReference type="Gene3D" id="2.60.120.260">
    <property type="entry name" value="Galactose-binding domain-like"/>
    <property type="match status" value="1"/>
</dbReference>
<dbReference type="InterPro" id="IPR008979">
    <property type="entry name" value="Galactose-bd-like_sf"/>
</dbReference>
<dbReference type="OrthoDB" id="5240615at2"/>
<dbReference type="GO" id="GO:0008239">
    <property type="term" value="F:dipeptidyl-peptidase activity"/>
    <property type="evidence" value="ECO:0007669"/>
    <property type="project" value="InterPro"/>
</dbReference>
<dbReference type="Gene3D" id="1.10.3020.10">
    <property type="entry name" value="alpha-amino acid ester hydrolase ( Helical cap domain)"/>
    <property type="match status" value="1"/>
</dbReference>
<evidence type="ECO:0000256" key="2">
    <source>
        <dbReference type="SAM" id="MobiDB-lite"/>
    </source>
</evidence>
<dbReference type="SUPFAM" id="SSF49785">
    <property type="entry name" value="Galactose-binding domain-like"/>
    <property type="match status" value="1"/>
</dbReference>
<dbReference type="PANTHER" id="PTHR43056">
    <property type="entry name" value="PEPTIDASE S9 PROLYL OLIGOPEPTIDASE"/>
    <property type="match status" value="1"/>
</dbReference>
<dbReference type="SMART" id="SM00939">
    <property type="entry name" value="PepX_C"/>
    <property type="match status" value="1"/>
</dbReference>
<sequence length="583" mass="65161">MADVTDTAELVVENDVMVPMRDGVRLRTDIFRPAGPGPFPVLLQRYPYTPRDGISAMFAKIIARQGYAVIVQSCRGRFGSEGEFYPLVPDVEDGYDAVEWAGTQPWSTGRVGMWGMSYSGFSQWAAAIARPPHLTALAPFTCGWDWSDSTWYYAPGVLHLGLTLSWSGLMTTEEADRRGIPSPLPGFAAGGRLMDEGGLGDPEKQAELLRLEMAETRGMLDRRPLRDAAELRDLAPWFRDHCDHDDGNDPYWRRISAAAHADSIDLPVFHLAGWYDFFAKGNLDVYTTLAHHGATERTRETQRLVVGPWNHNCAQIRPDADQNAGMFVDFGPDAPVMRFFAHHLKGELPDYQREEPPVRLYVMGDNVWREEREWPLARTRWTPYYLRTDGVRSLSTRAPGDEEPDRYVYDPSDPVPGSLRTGATYGDPVDLDAVAGRPDVLVYSTPPLEAEIEVTGPVTLELWASSSVENTDFTAKLIDVFPDGAAVPVCQGVVRTGHGVTEPRTPGTPYRYEISLWSTSTVFKAGHRVRLDISSSEFPTYDLNPNTGERITHATTDRTVPAQQRVYHDELRPSRLVLPVIPR</sequence>
<dbReference type="RefSeq" id="WP_114664141.1">
    <property type="nucleotide sequence ID" value="NZ_CP031194.1"/>
</dbReference>
<feature type="region of interest" description="Disordered" evidence="2">
    <location>
        <begin position="394"/>
        <end position="416"/>
    </location>
</feature>
<evidence type="ECO:0000256" key="1">
    <source>
        <dbReference type="ARBA" id="ARBA00022801"/>
    </source>
</evidence>
<dbReference type="EMBL" id="CP031194">
    <property type="protein sequence ID" value="AXG81600.1"/>
    <property type="molecule type" value="Genomic_DNA"/>
</dbReference>
<proteinExistence type="predicted"/>
<dbReference type="NCBIfam" id="TIGR00976">
    <property type="entry name" value="CocE_NonD"/>
    <property type="match status" value="1"/>
</dbReference>
<dbReference type="PANTHER" id="PTHR43056:SF10">
    <property type="entry name" value="COCE_NOND FAMILY, PUTATIVE (AFU_ORTHOLOGUE AFUA_7G00600)-RELATED"/>
    <property type="match status" value="1"/>
</dbReference>
<dbReference type="Pfam" id="PF02129">
    <property type="entry name" value="Peptidase_S15"/>
    <property type="match status" value="1"/>
</dbReference>
<keyword evidence="1 4" id="KW-0378">Hydrolase</keyword>
<reference evidence="5" key="1">
    <citation type="submission" date="2018-07" db="EMBL/GenBank/DDBJ databases">
        <authorList>
            <person name="Zhao J."/>
        </authorList>
    </citation>
    <scope>NUCLEOTIDE SEQUENCE [LARGE SCALE GENOMIC DNA]</scope>
    <source>
        <strain evidence="5">GSSD-12</strain>
    </source>
</reference>
<keyword evidence="5" id="KW-1185">Reference proteome</keyword>
<dbReference type="SUPFAM" id="SSF53474">
    <property type="entry name" value="alpha/beta-Hydrolases"/>
    <property type="match status" value="1"/>
</dbReference>
<dbReference type="Gene3D" id="3.40.50.1820">
    <property type="entry name" value="alpha/beta hydrolase"/>
    <property type="match status" value="1"/>
</dbReference>
<dbReference type="Proteomes" id="UP000253868">
    <property type="component" value="Chromosome"/>
</dbReference>
<dbReference type="InterPro" id="IPR029058">
    <property type="entry name" value="AB_hydrolase_fold"/>
</dbReference>
<evidence type="ECO:0000313" key="4">
    <source>
        <dbReference type="EMBL" id="AXG81600.1"/>
    </source>
</evidence>
<organism evidence="4 5">
    <name type="scientific">Streptomyces paludis</name>
    <dbReference type="NCBI Taxonomy" id="2282738"/>
    <lineage>
        <taxon>Bacteria</taxon>
        <taxon>Bacillati</taxon>
        <taxon>Actinomycetota</taxon>
        <taxon>Actinomycetes</taxon>
        <taxon>Kitasatosporales</taxon>
        <taxon>Streptomycetaceae</taxon>
        <taxon>Streptomyces</taxon>
    </lineage>
</organism>
<evidence type="ECO:0000313" key="5">
    <source>
        <dbReference type="Proteomes" id="UP000253868"/>
    </source>
</evidence>
<feature type="domain" description="Xaa-Pro dipeptidyl-peptidase C-terminal" evidence="3">
    <location>
        <begin position="337"/>
        <end position="577"/>
    </location>
</feature>
<evidence type="ECO:0000259" key="3">
    <source>
        <dbReference type="SMART" id="SM00939"/>
    </source>
</evidence>
<dbReference type="InterPro" id="IPR050585">
    <property type="entry name" value="Xaa-Pro_dipeptidyl-ppase/CocE"/>
</dbReference>
<dbReference type="InterPro" id="IPR005674">
    <property type="entry name" value="CocE/Ser_esterase"/>
</dbReference>
<accession>A0A345HY26</accession>
<dbReference type="KEGG" id="spad:DVK44_32175"/>
<protein>
    <submittedName>
        <fullName evidence="4">CocE/NonD family hydrolase</fullName>
    </submittedName>
</protein>
<dbReference type="AlphaFoldDB" id="A0A345HY26"/>
<dbReference type="Pfam" id="PF08530">
    <property type="entry name" value="PepX_C"/>
    <property type="match status" value="1"/>
</dbReference>
<name>A0A345HY26_9ACTN</name>
<gene>
    <name evidence="4" type="ORF">DVK44_32175</name>
</gene>
<dbReference type="InterPro" id="IPR013736">
    <property type="entry name" value="Xaa-Pro_dipept_C"/>
</dbReference>
<dbReference type="InterPro" id="IPR000383">
    <property type="entry name" value="Xaa-Pro-like_dom"/>
</dbReference>